<dbReference type="GO" id="GO:0003824">
    <property type="term" value="F:catalytic activity"/>
    <property type="evidence" value="ECO:0007669"/>
    <property type="project" value="InterPro"/>
</dbReference>
<accession>A0A7C8M1F9</accession>
<organism evidence="4 5">
    <name type="scientific">Massariosphaeria phaeospora</name>
    <dbReference type="NCBI Taxonomy" id="100035"/>
    <lineage>
        <taxon>Eukaryota</taxon>
        <taxon>Fungi</taxon>
        <taxon>Dikarya</taxon>
        <taxon>Ascomycota</taxon>
        <taxon>Pezizomycotina</taxon>
        <taxon>Dothideomycetes</taxon>
        <taxon>Pleosporomycetidae</taxon>
        <taxon>Pleosporales</taxon>
        <taxon>Pleosporales incertae sedis</taxon>
        <taxon>Massariosphaeria</taxon>
    </lineage>
</organism>
<dbReference type="EMBL" id="JAADJZ010000030">
    <property type="protein sequence ID" value="KAF2865896.1"/>
    <property type="molecule type" value="Genomic_DNA"/>
</dbReference>
<dbReference type="Gene3D" id="3.90.1300.10">
    <property type="entry name" value="Amidase signature (AS) domain"/>
    <property type="match status" value="1"/>
</dbReference>
<dbReference type="SUPFAM" id="SSF75304">
    <property type="entry name" value="Amidase signature (AS) enzymes"/>
    <property type="match status" value="1"/>
</dbReference>
<name>A0A7C8M1F9_9PLEO</name>
<reference evidence="4 5" key="1">
    <citation type="submission" date="2020-01" db="EMBL/GenBank/DDBJ databases">
        <authorList>
            <consortium name="DOE Joint Genome Institute"/>
            <person name="Haridas S."/>
            <person name="Albert R."/>
            <person name="Binder M."/>
            <person name="Bloem J."/>
            <person name="Labutti K."/>
            <person name="Salamov A."/>
            <person name="Andreopoulos B."/>
            <person name="Baker S.E."/>
            <person name="Barry K."/>
            <person name="Bills G."/>
            <person name="Bluhm B.H."/>
            <person name="Cannon C."/>
            <person name="Castanera R."/>
            <person name="Culley D.E."/>
            <person name="Daum C."/>
            <person name="Ezra D."/>
            <person name="Gonzalez J.B."/>
            <person name="Henrissat B."/>
            <person name="Kuo A."/>
            <person name="Liang C."/>
            <person name="Lipzen A."/>
            <person name="Lutzoni F."/>
            <person name="Magnuson J."/>
            <person name="Mondo S."/>
            <person name="Nolan M."/>
            <person name="Ohm R."/>
            <person name="Pangilinan J."/>
            <person name="Park H.-J.H."/>
            <person name="Ramirez L."/>
            <person name="Alfaro M."/>
            <person name="Sun H."/>
            <person name="Tritt A."/>
            <person name="Yoshinaga Y."/>
            <person name="Zwiers L.-H.L."/>
            <person name="Turgeon B.G."/>
            <person name="Goodwin S.B."/>
            <person name="Spatafora J.W."/>
            <person name="Crous P.W."/>
            <person name="Grigoriev I.V."/>
        </authorList>
    </citation>
    <scope>NUCLEOTIDE SEQUENCE [LARGE SCALE GENOMIC DNA]</scope>
    <source>
        <strain evidence="4 5">CBS 611.86</strain>
    </source>
</reference>
<dbReference type="InterPro" id="IPR000120">
    <property type="entry name" value="Amidase"/>
</dbReference>
<evidence type="ECO:0000313" key="4">
    <source>
        <dbReference type="EMBL" id="KAF2865896.1"/>
    </source>
</evidence>
<evidence type="ECO:0000259" key="3">
    <source>
        <dbReference type="Pfam" id="PF01425"/>
    </source>
</evidence>
<evidence type="ECO:0000313" key="5">
    <source>
        <dbReference type="Proteomes" id="UP000481861"/>
    </source>
</evidence>
<dbReference type="OrthoDB" id="421993at2759"/>
<dbReference type="InterPro" id="IPR023631">
    <property type="entry name" value="Amidase_dom"/>
</dbReference>
<sequence>MSGHATLGLEQRPDASSKRISYNRPQSQLLEAPYTAPPEPTNPVVRGLQLYYGASLISSVNAVSAYLWSNAGFTLLRNIPELRNHQPRFDPTVIPAHECAVDASPAADSSLALRGRLSSGRSNFPSVADYHAAYASGALTPLDIVETLLPLVRRDVSAPTPHSTAFIEVQVDMVRAAAEASTARWKAGTARGLLDGVPIAIKDEVDVEGLETKFGSKRVSAPTESSWCVKKLVEAGAIILGKSSMHELGIDTTNNNPTYGTPLNPYHQGYYCGGSSGGSAYSVGAGLVPLALGADAGGSIRIPASFCGIYGLKTSHGRVSRLPTPNLAASCGVIGPMGANMLDIEIGFRAMATSDPAHATSGIFSKPLVANLPPKIKMLGVYTPWVDRANPVVQDAYKTVLDYFRDQLDYQIVDITIPFLHAGQIAHALTCLTELAAGHPGSVADLQPANKILISVGRHTLASDYLLAQRLRELLMKHLAALFDEHPGMVIVTPTTPLPGWRIADPVDLKYGVSDANMSVRNMEFVWMANFCGCPCLQIPAGYTDLEGGGKLPIGLMGMTEWGKDEEAISWGYDGERWLNEGLKGGRQQPQTFVDILKTARSTK</sequence>
<feature type="region of interest" description="Disordered" evidence="2">
    <location>
        <begin position="1"/>
        <end position="20"/>
    </location>
</feature>
<comment type="similarity">
    <text evidence="1">Belongs to the amidase family.</text>
</comment>
<dbReference type="PANTHER" id="PTHR11895">
    <property type="entry name" value="TRANSAMIDASE"/>
    <property type="match status" value="1"/>
</dbReference>
<feature type="domain" description="Amidase" evidence="3">
    <location>
        <begin position="162"/>
        <end position="567"/>
    </location>
</feature>
<dbReference type="AlphaFoldDB" id="A0A7C8M1F9"/>
<protein>
    <submittedName>
        <fullName evidence="4">Amidase signature enzyme</fullName>
    </submittedName>
</protein>
<dbReference type="Pfam" id="PF01425">
    <property type="entry name" value="Amidase"/>
    <property type="match status" value="1"/>
</dbReference>
<evidence type="ECO:0000256" key="2">
    <source>
        <dbReference type="SAM" id="MobiDB-lite"/>
    </source>
</evidence>
<evidence type="ECO:0000256" key="1">
    <source>
        <dbReference type="ARBA" id="ARBA00009199"/>
    </source>
</evidence>
<dbReference type="PROSITE" id="PS00571">
    <property type="entry name" value="AMIDASES"/>
    <property type="match status" value="1"/>
</dbReference>
<keyword evidence="5" id="KW-1185">Reference proteome</keyword>
<gene>
    <name evidence="4" type="ORF">BDV95DRAFT_623355</name>
</gene>
<dbReference type="InterPro" id="IPR020556">
    <property type="entry name" value="Amidase_CS"/>
</dbReference>
<comment type="caution">
    <text evidence="4">The sequence shown here is derived from an EMBL/GenBank/DDBJ whole genome shotgun (WGS) entry which is preliminary data.</text>
</comment>
<dbReference type="PANTHER" id="PTHR11895:SF67">
    <property type="entry name" value="AMIDASE DOMAIN-CONTAINING PROTEIN"/>
    <property type="match status" value="1"/>
</dbReference>
<proteinExistence type="inferred from homology"/>
<dbReference type="InterPro" id="IPR036928">
    <property type="entry name" value="AS_sf"/>
</dbReference>
<dbReference type="Proteomes" id="UP000481861">
    <property type="component" value="Unassembled WGS sequence"/>
</dbReference>